<feature type="non-terminal residue" evidence="2">
    <location>
        <position position="88"/>
    </location>
</feature>
<protein>
    <recommendedName>
        <fullName evidence="1">Heterokaryon incompatibility domain-containing protein</fullName>
    </recommendedName>
</protein>
<evidence type="ECO:0000313" key="2">
    <source>
        <dbReference type="EMBL" id="KAF1996943.1"/>
    </source>
</evidence>
<dbReference type="InterPro" id="IPR052895">
    <property type="entry name" value="HetReg/Transcr_Mod"/>
</dbReference>
<dbReference type="PANTHER" id="PTHR24148:SF73">
    <property type="entry name" value="HET DOMAIN PROTEIN (AFU_ORTHOLOGUE AFUA_8G01020)"/>
    <property type="match status" value="1"/>
</dbReference>
<dbReference type="Pfam" id="PF06985">
    <property type="entry name" value="HET"/>
    <property type="match status" value="1"/>
</dbReference>
<feature type="non-terminal residue" evidence="2">
    <location>
        <position position="1"/>
    </location>
</feature>
<dbReference type="PANTHER" id="PTHR24148">
    <property type="entry name" value="ANKYRIN REPEAT DOMAIN-CONTAINING PROTEIN 39 HOMOLOG-RELATED"/>
    <property type="match status" value="1"/>
</dbReference>
<dbReference type="AlphaFoldDB" id="A0A6A5W505"/>
<evidence type="ECO:0000313" key="3">
    <source>
        <dbReference type="Proteomes" id="UP000799779"/>
    </source>
</evidence>
<dbReference type="InterPro" id="IPR010730">
    <property type="entry name" value="HET"/>
</dbReference>
<sequence>YTAISYMWGSPEDTKTITINGMPVTVGENLAAALDCLRSSLVDKVWIDAICINQDDIDERNAQILRIRDIFSQSLAVTVWLGEDEMSG</sequence>
<keyword evidence="3" id="KW-1185">Reference proteome</keyword>
<proteinExistence type="predicted"/>
<evidence type="ECO:0000259" key="1">
    <source>
        <dbReference type="Pfam" id="PF06985"/>
    </source>
</evidence>
<dbReference type="Proteomes" id="UP000799779">
    <property type="component" value="Unassembled WGS sequence"/>
</dbReference>
<dbReference type="OrthoDB" id="2157530at2759"/>
<name>A0A6A5W505_9PLEO</name>
<dbReference type="EMBL" id="ML977619">
    <property type="protein sequence ID" value="KAF1996943.1"/>
    <property type="molecule type" value="Genomic_DNA"/>
</dbReference>
<gene>
    <name evidence="2" type="ORF">P154DRAFT_417413</name>
</gene>
<reference evidence="2" key="1">
    <citation type="journal article" date="2020" name="Stud. Mycol.">
        <title>101 Dothideomycetes genomes: a test case for predicting lifestyles and emergence of pathogens.</title>
        <authorList>
            <person name="Haridas S."/>
            <person name="Albert R."/>
            <person name="Binder M."/>
            <person name="Bloem J."/>
            <person name="Labutti K."/>
            <person name="Salamov A."/>
            <person name="Andreopoulos B."/>
            <person name="Baker S."/>
            <person name="Barry K."/>
            <person name="Bills G."/>
            <person name="Bluhm B."/>
            <person name="Cannon C."/>
            <person name="Castanera R."/>
            <person name="Culley D."/>
            <person name="Daum C."/>
            <person name="Ezra D."/>
            <person name="Gonzalez J."/>
            <person name="Henrissat B."/>
            <person name="Kuo A."/>
            <person name="Liang C."/>
            <person name="Lipzen A."/>
            <person name="Lutzoni F."/>
            <person name="Magnuson J."/>
            <person name="Mondo S."/>
            <person name="Nolan M."/>
            <person name="Ohm R."/>
            <person name="Pangilinan J."/>
            <person name="Park H.-J."/>
            <person name="Ramirez L."/>
            <person name="Alfaro M."/>
            <person name="Sun H."/>
            <person name="Tritt A."/>
            <person name="Yoshinaga Y."/>
            <person name="Zwiers L.-H."/>
            <person name="Turgeon B."/>
            <person name="Goodwin S."/>
            <person name="Spatafora J."/>
            <person name="Crous P."/>
            <person name="Grigoriev I."/>
        </authorList>
    </citation>
    <scope>NUCLEOTIDE SEQUENCE</scope>
    <source>
        <strain evidence="2">CBS 123094</strain>
    </source>
</reference>
<feature type="domain" description="Heterokaryon incompatibility" evidence="1">
    <location>
        <begin position="1"/>
        <end position="85"/>
    </location>
</feature>
<organism evidence="2 3">
    <name type="scientific">Amniculicola lignicola CBS 123094</name>
    <dbReference type="NCBI Taxonomy" id="1392246"/>
    <lineage>
        <taxon>Eukaryota</taxon>
        <taxon>Fungi</taxon>
        <taxon>Dikarya</taxon>
        <taxon>Ascomycota</taxon>
        <taxon>Pezizomycotina</taxon>
        <taxon>Dothideomycetes</taxon>
        <taxon>Pleosporomycetidae</taxon>
        <taxon>Pleosporales</taxon>
        <taxon>Amniculicolaceae</taxon>
        <taxon>Amniculicola</taxon>
    </lineage>
</organism>
<accession>A0A6A5W505</accession>